<keyword evidence="2" id="KW-0507">mRNA processing</keyword>
<dbReference type="AlphaFoldDB" id="A0A811U2F3"/>
<protein>
    <submittedName>
        <fullName evidence="5">(Mediterranean fruit fly) hypothetical protein</fullName>
    </submittedName>
</protein>
<evidence type="ECO:0000256" key="1">
    <source>
        <dbReference type="ARBA" id="ARBA00004123"/>
    </source>
</evidence>
<gene>
    <name evidence="5" type="ORF">CCAP1982_LOCUS567</name>
</gene>
<dbReference type="Pfam" id="PF11935">
    <property type="entry name" value="SYMPK_PTA1_N"/>
    <property type="match status" value="1"/>
</dbReference>
<feature type="domain" description="Symplekin/Pta1 N-terminal" evidence="4">
    <location>
        <begin position="4"/>
        <end position="79"/>
    </location>
</feature>
<dbReference type="InterPro" id="IPR011989">
    <property type="entry name" value="ARM-like"/>
</dbReference>
<evidence type="ECO:0000256" key="2">
    <source>
        <dbReference type="ARBA" id="ARBA00022664"/>
    </source>
</evidence>
<evidence type="ECO:0000256" key="3">
    <source>
        <dbReference type="ARBA" id="ARBA00023242"/>
    </source>
</evidence>
<evidence type="ECO:0000259" key="4">
    <source>
        <dbReference type="Pfam" id="PF11935"/>
    </source>
</evidence>
<proteinExistence type="predicted"/>
<evidence type="ECO:0000313" key="5">
    <source>
        <dbReference type="EMBL" id="CAD6991653.1"/>
    </source>
</evidence>
<dbReference type="EMBL" id="CAJHJT010000001">
    <property type="protein sequence ID" value="CAD6991653.1"/>
    <property type="molecule type" value="Genomic_DNA"/>
</dbReference>
<organism evidence="5 6">
    <name type="scientific">Ceratitis capitata</name>
    <name type="common">Mediterranean fruit fly</name>
    <name type="synonym">Tephritis capitata</name>
    <dbReference type="NCBI Taxonomy" id="7213"/>
    <lineage>
        <taxon>Eukaryota</taxon>
        <taxon>Metazoa</taxon>
        <taxon>Ecdysozoa</taxon>
        <taxon>Arthropoda</taxon>
        <taxon>Hexapoda</taxon>
        <taxon>Insecta</taxon>
        <taxon>Pterygota</taxon>
        <taxon>Neoptera</taxon>
        <taxon>Endopterygota</taxon>
        <taxon>Diptera</taxon>
        <taxon>Brachycera</taxon>
        <taxon>Muscomorpha</taxon>
        <taxon>Tephritoidea</taxon>
        <taxon>Tephritidae</taxon>
        <taxon>Ceratitis</taxon>
        <taxon>Ceratitis</taxon>
    </lineage>
</organism>
<dbReference type="InterPro" id="IPR021850">
    <property type="entry name" value="Symplekin/Pta1"/>
</dbReference>
<keyword evidence="3" id="KW-0539">Nucleus</keyword>
<dbReference type="PANTHER" id="PTHR15245:SF20">
    <property type="entry name" value="SYMPLEKIN"/>
    <property type="match status" value="1"/>
</dbReference>
<sequence>MGPVVDAFKQLNSNLPPTLTDSQASSVRKSLKMQLVALLKNRGSYEYQATIRHMLSDLGASQGEIQRAIPKMDKQEQTRRQKRILESAASNITKKCVLIL</sequence>
<dbReference type="InterPro" id="IPR032460">
    <property type="entry name" value="Symplekin/Pta1_N"/>
</dbReference>
<dbReference type="GO" id="GO:0006397">
    <property type="term" value="P:mRNA processing"/>
    <property type="evidence" value="ECO:0007669"/>
    <property type="project" value="UniProtKB-KW"/>
</dbReference>
<accession>A0A811U2F3</accession>
<dbReference type="PANTHER" id="PTHR15245">
    <property type="entry name" value="SYMPLEKIN-RELATED"/>
    <property type="match status" value="1"/>
</dbReference>
<comment type="caution">
    <text evidence="5">The sequence shown here is derived from an EMBL/GenBank/DDBJ whole genome shotgun (WGS) entry which is preliminary data.</text>
</comment>
<dbReference type="GO" id="GO:0005847">
    <property type="term" value="C:mRNA cleavage and polyadenylation specificity factor complex"/>
    <property type="evidence" value="ECO:0007669"/>
    <property type="project" value="TreeGrafter"/>
</dbReference>
<keyword evidence="6" id="KW-1185">Reference proteome</keyword>
<dbReference type="Gene3D" id="1.25.10.10">
    <property type="entry name" value="Leucine-rich Repeat Variant"/>
    <property type="match status" value="1"/>
</dbReference>
<evidence type="ECO:0000313" key="6">
    <source>
        <dbReference type="Proteomes" id="UP000606786"/>
    </source>
</evidence>
<name>A0A811U2F3_CERCA</name>
<comment type="subcellular location">
    <subcellularLocation>
        <location evidence="1">Nucleus</location>
    </subcellularLocation>
</comment>
<dbReference type="Proteomes" id="UP000606786">
    <property type="component" value="Unassembled WGS sequence"/>
</dbReference>
<reference evidence="5" key="1">
    <citation type="submission" date="2020-11" db="EMBL/GenBank/DDBJ databases">
        <authorList>
            <person name="Whitehead M."/>
        </authorList>
    </citation>
    <scope>NUCLEOTIDE SEQUENCE</scope>
    <source>
        <strain evidence="5">EGII</strain>
    </source>
</reference>
<dbReference type="OrthoDB" id="331600at2759"/>